<evidence type="ECO:0000256" key="2">
    <source>
        <dbReference type="ARBA" id="ARBA00022723"/>
    </source>
</evidence>
<dbReference type="GO" id="GO:0008270">
    <property type="term" value="F:zinc ion binding"/>
    <property type="evidence" value="ECO:0007669"/>
    <property type="project" value="InterPro"/>
</dbReference>
<evidence type="ECO:0000256" key="6">
    <source>
        <dbReference type="SAM" id="MobiDB-lite"/>
    </source>
</evidence>
<comment type="subcellular location">
    <subcellularLocation>
        <location evidence="1">Nucleus</location>
    </subcellularLocation>
</comment>
<dbReference type="GO" id="GO:0006351">
    <property type="term" value="P:DNA-templated transcription"/>
    <property type="evidence" value="ECO:0007669"/>
    <property type="project" value="InterPro"/>
</dbReference>
<evidence type="ECO:0000256" key="1">
    <source>
        <dbReference type="ARBA" id="ARBA00004123"/>
    </source>
</evidence>
<dbReference type="GO" id="GO:0000981">
    <property type="term" value="F:DNA-binding transcription factor activity, RNA polymerase II-specific"/>
    <property type="evidence" value="ECO:0007669"/>
    <property type="project" value="InterPro"/>
</dbReference>
<dbReference type="OrthoDB" id="2563500at2759"/>
<evidence type="ECO:0000259" key="7">
    <source>
        <dbReference type="Pfam" id="PF04082"/>
    </source>
</evidence>
<organism evidence="8 9">
    <name type="scientific">Colletotrichum chlorophyti</name>
    <dbReference type="NCBI Taxonomy" id="708187"/>
    <lineage>
        <taxon>Eukaryota</taxon>
        <taxon>Fungi</taxon>
        <taxon>Dikarya</taxon>
        <taxon>Ascomycota</taxon>
        <taxon>Pezizomycotina</taxon>
        <taxon>Sordariomycetes</taxon>
        <taxon>Hypocreomycetidae</taxon>
        <taxon>Glomerellales</taxon>
        <taxon>Glomerellaceae</taxon>
        <taxon>Colletotrichum</taxon>
    </lineage>
</organism>
<keyword evidence="9" id="KW-1185">Reference proteome</keyword>
<feature type="region of interest" description="Disordered" evidence="6">
    <location>
        <begin position="91"/>
        <end position="129"/>
    </location>
</feature>
<dbReference type="InterPro" id="IPR050815">
    <property type="entry name" value="TF_fung"/>
</dbReference>
<evidence type="ECO:0000313" key="8">
    <source>
        <dbReference type="EMBL" id="OLN90334.1"/>
    </source>
</evidence>
<dbReference type="Proteomes" id="UP000186583">
    <property type="component" value="Unassembled WGS sequence"/>
</dbReference>
<evidence type="ECO:0000313" key="9">
    <source>
        <dbReference type="Proteomes" id="UP000186583"/>
    </source>
</evidence>
<dbReference type="STRING" id="708187.A0A1Q8RXQ2"/>
<feature type="domain" description="Xylanolytic transcriptional activator regulatory" evidence="7">
    <location>
        <begin position="157"/>
        <end position="392"/>
    </location>
</feature>
<feature type="region of interest" description="Disordered" evidence="6">
    <location>
        <begin position="609"/>
        <end position="630"/>
    </location>
</feature>
<gene>
    <name evidence="8" type="ORF">CCHL11_09070</name>
</gene>
<dbReference type="AlphaFoldDB" id="A0A1Q8RXQ2"/>
<feature type="compositionally biased region" description="Basic and acidic residues" evidence="6">
    <location>
        <begin position="619"/>
        <end position="628"/>
    </location>
</feature>
<accession>A0A1Q8RXQ2</accession>
<feature type="compositionally biased region" description="Low complexity" evidence="6">
    <location>
        <begin position="1"/>
        <end position="20"/>
    </location>
</feature>
<dbReference type="Pfam" id="PF04082">
    <property type="entry name" value="Fungal_trans"/>
    <property type="match status" value="1"/>
</dbReference>
<dbReference type="GO" id="GO:0005634">
    <property type="term" value="C:nucleus"/>
    <property type="evidence" value="ECO:0007669"/>
    <property type="project" value="UniProtKB-SubCell"/>
</dbReference>
<reference evidence="8 9" key="1">
    <citation type="submission" date="2016-11" db="EMBL/GenBank/DDBJ databases">
        <title>Draft Genome Assembly of Colletotrichum chlorophyti a pathogen of herbaceous plants.</title>
        <authorList>
            <person name="Gan P."/>
            <person name="Narusaka M."/>
            <person name="Tsushima A."/>
            <person name="Narusaka Y."/>
            <person name="Takano Y."/>
            <person name="Shirasu K."/>
        </authorList>
    </citation>
    <scope>NUCLEOTIDE SEQUENCE [LARGE SCALE GENOMIC DNA]</scope>
    <source>
        <strain evidence="8 9">NTL11</strain>
    </source>
</reference>
<keyword evidence="5" id="KW-0539">Nucleus</keyword>
<dbReference type="InterPro" id="IPR007219">
    <property type="entry name" value="XnlR_reg_dom"/>
</dbReference>
<keyword evidence="2" id="KW-0479">Metal-binding</keyword>
<dbReference type="CDD" id="cd12148">
    <property type="entry name" value="fungal_TF_MHR"/>
    <property type="match status" value="1"/>
</dbReference>
<sequence length="788" mass="87351">MSASMKSSQSPQTSPTTKSSRGVMNYKKELYLHAGSANFIRDLAFMVCSLNNSHLPLAKLTRSIDGVPKKRGPKKESLSALIKRIDGLEELLKSDKTPTPPGSDTIPAEFNDSHAYSRGNREPCSASSEVSPYSSFNEGSFPSKLEFPTVNAEGLVEVYFKHFHCNPYQVLCEEDTRQKLKTNQLPKFVLYAICAVATRFCEQPGKGPSSHVSADTYATWSQREMEMSDDAIDICQAQLLLTTAFAIVGNGKKAYSLLFGTSMALELYHYSDLQGNQPKPEDETKMRLFWTCYIMNVSISTWLERPSMIDEALVTTIFPSSRQLSQNGWLENNNYSAASKVDRNQVLEDRSDPDYGLQKLVWISQILSQANRYLLTTDPATQGAYGHRHKILRDLDLWAADMSRGPDYPNQLLDGPQANLLLEGRIIYHLVHCLIYRPLLPLHLGEPAGAIMTQHWVAEATELSFRHATAIIELVGQTIPSNSLQLPPFVGYCIFTAGTIHTHGMHFANNPKTPGLGIGLPSFGSSPIAPESFSPSLDLFHQCLSQLSTLSTGFESARLYKQRLEELNTEHSALMREDRAGYTASRSNRFFRRYSDTLRQKIQGFLPVDVSASTPTEQHPPESPHEQVGKPNFSKVAWDADQYRCGGRVPFAAPRPSVAPQNPHVAGHSRSFSDSTSLSQSYSFGMMTPASQRQLPPWTGLPEATPRRLNNHEPVMLGTEAQPTTSVHPQVQAANVAQEDWAGVKEFTRVEPLTYDVLSGAVTAAGSTYQPEEGLPGSYVQFQSFSVL</sequence>
<evidence type="ECO:0000256" key="3">
    <source>
        <dbReference type="ARBA" id="ARBA00023015"/>
    </source>
</evidence>
<feature type="region of interest" description="Disordered" evidence="6">
    <location>
        <begin position="1"/>
        <end position="21"/>
    </location>
</feature>
<evidence type="ECO:0000256" key="5">
    <source>
        <dbReference type="ARBA" id="ARBA00023242"/>
    </source>
</evidence>
<dbReference type="EMBL" id="MPGH01000063">
    <property type="protein sequence ID" value="OLN90334.1"/>
    <property type="molecule type" value="Genomic_DNA"/>
</dbReference>
<evidence type="ECO:0000256" key="4">
    <source>
        <dbReference type="ARBA" id="ARBA00023163"/>
    </source>
</evidence>
<dbReference type="PANTHER" id="PTHR47338">
    <property type="entry name" value="ZN(II)2CYS6 TRANSCRIPTION FACTOR (EUROFUNG)-RELATED"/>
    <property type="match status" value="1"/>
</dbReference>
<proteinExistence type="predicted"/>
<protein>
    <recommendedName>
        <fullName evidence="7">Xylanolytic transcriptional activator regulatory domain-containing protein</fullName>
    </recommendedName>
</protein>
<name>A0A1Q8RXQ2_9PEZI</name>
<keyword evidence="3" id="KW-0805">Transcription regulation</keyword>
<dbReference type="GO" id="GO:0003677">
    <property type="term" value="F:DNA binding"/>
    <property type="evidence" value="ECO:0007669"/>
    <property type="project" value="InterPro"/>
</dbReference>
<keyword evidence="4" id="KW-0804">Transcription</keyword>
<dbReference type="PANTHER" id="PTHR47338:SF4">
    <property type="entry name" value="ZN(II)2CYS6 TRANSCRIPTION FACTOR (EUROFUNG)"/>
    <property type="match status" value="1"/>
</dbReference>
<comment type="caution">
    <text evidence="8">The sequence shown here is derived from an EMBL/GenBank/DDBJ whole genome shotgun (WGS) entry which is preliminary data.</text>
</comment>